<dbReference type="PANTHER" id="PTHR11264:SF0">
    <property type="entry name" value="URACIL-DNA GLYCOSYLASE"/>
    <property type="match status" value="1"/>
</dbReference>
<dbReference type="InterPro" id="IPR005122">
    <property type="entry name" value="Uracil-DNA_glycosylase-like"/>
</dbReference>
<dbReference type="CDD" id="cd10027">
    <property type="entry name" value="UDG-F1-like"/>
    <property type="match status" value="1"/>
</dbReference>
<gene>
    <name evidence="6" type="primary">ung_1</name>
    <name evidence="6" type="ORF">GALL_134350</name>
</gene>
<keyword evidence="4" id="KW-0234">DNA repair</keyword>
<dbReference type="AlphaFoldDB" id="A0A1J5SK62"/>
<dbReference type="InterPro" id="IPR018085">
    <property type="entry name" value="Ura-DNA_Glyclase_AS"/>
</dbReference>
<dbReference type="SMART" id="SM00987">
    <property type="entry name" value="UreE_C"/>
    <property type="match status" value="1"/>
</dbReference>
<feature type="domain" description="Uracil-DNA glycosylase-like" evidence="5">
    <location>
        <begin position="33"/>
        <end position="191"/>
    </location>
</feature>
<dbReference type="InterPro" id="IPR036895">
    <property type="entry name" value="Uracil-DNA_glycosylase-like_sf"/>
</dbReference>
<protein>
    <submittedName>
        <fullName evidence="6">Uracil-DNA glycosylase</fullName>
        <ecNumber evidence="6">3.2.2.27</ecNumber>
    </submittedName>
</protein>
<keyword evidence="3 6" id="KW-0378">Hydrolase</keyword>
<evidence type="ECO:0000259" key="5">
    <source>
        <dbReference type="SMART" id="SM00986"/>
    </source>
</evidence>
<dbReference type="EC" id="3.2.2.27" evidence="6"/>
<dbReference type="NCBIfam" id="TIGR00628">
    <property type="entry name" value="ung"/>
    <property type="match status" value="1"/>
</dbReference>
<name>A0A1J5SK62_9ZZZZ</name>
<dbReference type="EMBL" id="MLJW01000057">
    <property type="protein sequence ID" value="OIR04501.1"/>
    <property type="molecule type" value="Genomic_DNA"/>
</dbReference>
<dbReference type="GO" id="GO:0004844">
    <property type="term" value="F:uracil DNA N-glycosylase activity"/>
    <property type="evidence" value="ECO:0007669"/>
    <property type="project" value="UniProtKB-EC"/>
</dbReference>
<accession>A0A1J5SK62</accession>
<keyword evidence="2" id="KW-0227">DNA damage</keyword>
<dbReference type="Gene3D" id="3.40.470.10">
    <property type="entry name" value="Uracil-DNA glycosylase-like domain"/>
    <property type="match status" value="1"/>
</dbReference>
<sequence>MMIFNAVSLTIPPQITNLDQILPPKERTFRAFTFRPTEEYRVILLGQDPYPTVGDANGLAFSVHKGQKLPRSLKNIFTELVDDIGCEMPSHGDLTSWAEQGVLLANSSLSVLEGQAGVHAKYWKEFTEHWIRDLGQGSKPLVWILWGAHAQSYQYLIGGHHKIISSAHPSPLSARRGFFGSKPFSKANNYLKTLGYAEINWCID</sequence>
<comment type="similarity">
    <text evidence="1">Belongs to the uracil-DNA glycosylase (UDG) superfamily. UNG family.</text>
</comment>
<reference evidence="6" key="1">
    <citation type="submission" date="2016-10" db="EMBL/GenBank/DDBJ databases">
        <title>Sequence of Gallionella enrichment culture.</title>
        <authorList>
            <person name="Poehlein A."/>
            <person name="Muehling M."/>
            <person name="Daniel R."/>
        </authorList>
    </citation>
    <scope>NUCLEOTIDE SEQUENCE</scope>
</reference>
<keyword evidence="6" id="KW-0326">Glycosidase</keyword>
<evidence type="ECO:0000256" key="2">
    <source>
        <dbReference type="ARBA" id="ARBA00022763"/>
    </source>
</evidence>
<evidence type="ECO:0000256" key="4">
    <source>
        <dbReference type="ARBA" id="ARBA00023204"/>
    </source>
</evidence>
<evidence type="ECO:0000313" key="6">
    <source>
        <dbReference type="EMBL" id="OIR04501.1"/>
    </source>
</evidence>
<dbReference type="SUPFAM" id="SSF52141">
    <property type="entry name" value="Uracil-DNA glycosylase-like"/>
    <property type="match status" value="1"/>
</dbReference>
<dbReference type="PROSITE" id="PS00130">
    <property type="entry name" value="U_DNA_GLYCOSYLASE"/>
    <property type="match status" value="1"/>
</dbReference>
<proteinExistence type="inferred from homology"/>
<dbReference type="GO" id="GO:0097510">
    <property type="term" value="P:base-excision repair, AP site formation via deaminated base removal"/>
    <property type="evidence" value="ECO:0007669"/>
    <property type="project" value="TreeGrafter"/>
</dbReference>
<evidence type="ECO:0000256" key="3">
    <source>
        <dbReference type="ARBA" id="ARBA00022801"/>
    </source>
</evidence>
<dbReference type="HAMAP" id="MF_00148">
    <property type="entry name" value="UDG"/>
    <property type="match status" value="1"/>
</dbReference>
<organism evidence="6">
    <name type="scientific">mine drainage metagenome</name>
    <dbReference type="NCBI Taxonomy" id="410659"/>
    <lineage>
        <taxon>unclassified sequences</taxon>
        <taxon>metagenomes</taxon>
        <taxon>ecological metagenomes</taxon>
    </lineage>
</organism>
<dbReference type="PANTHER" id="PTHR11264">
    <property type="entry name" value="URACIL-DNA GLYCOSYLASE"/>
    <property type="match status" value="1"/>
</dbReference>
<comment type="caution">
    <text evidence="6">The sequence shown here is derived from an EMBL/GenBank/DDBJ whole genome shotgun (WGS) entry which is preliminary data.</text>
</comment>
<dbReference type="NCBIfam" id="NF003588">
    <property type="entry name" value="PRK05254.1-1"/>
    <property type="match status" value="1"/>
</dbReference>
<evidence type="ECO:0000256" key="1">
    <source>
        <dbReference type="ARBA" id="ARBA00008184"/>
    </source>
</evidence>
<dbReference type="SMART" id="SM00986">
    <property type="entry name" value="UDG"/>
    <property type="match status" value="1"/>
</dbReference>
<dbReference type="InterPro" id="IPR002043">
    <property type="entry name" value="UDG_fam1"/>
</dbReference>
<dbReference type="NCBIfam" id="NF003592">
    <property type="entry name" value="PRK05254.1-5"/>
    <property type="match status" value="1"/>
</dbReference>
<dbReference type="Pfam" id="PF03167">
    <property type="entry name" value="UDG"/>
    <property type="match status" value="1"/>
</dbReference>